<keyword evidence="7" id="KW-1185">Reference proteome</keyword>
<dbReference type="Gene3D" id="3.30.1340.10">
    <property type="entry name" value="HPr-like"/>
    <property type="match status" value="1"/>
</dbReference>
<evidence type="ECO:0000256" key="2">
    <source>
        <dbReference type="ARBA" id="ARBA00010736"/>
    </source>
</evidence>
<dbReference type="EMBL" id="CAAHFG010000001">
    <property type="protein sequence ID" value="VGO14158.1"/>
    <property type="molecule type" value="Genomic_DNA"/>
</dbReference>
<keyword evidence="3" id="KW-0963">Cytoplasm</keyword>
<dbReference type="SUPFAM" id="SSF55594">
    <property type="entry name" value="HPr-like"/>
    <property type="match status" value="1"/>
</dbReference>
<reference evidence="6 7" key="1">
    <citation type="submission" date="2019-04" db="EMBL/GenBank/DDBJ databases">
        <authorList>
            <person name="Van Vliet M D."/>
        </authorList>
    </citation>
    <scope>NUCLEOTIDE SEQUENCE [LARGE SCALE GENOMIC DNA]</scope>
    <source>
        <strain evidence="6 7">F1</strain>
    </source>
</reference>
<feature type="domain" description="HPr" evidence="5">
    <location>
        <begin position="5"/>
        <end position="92"/>
    </location>
</feature>
<dbReference type="GO" id="GO:0005737">
    <property type="term" value="C:cytoplasm"/>
    <property type="evidence" value="ECO:0007669"/>
    <property type="project" value="UniProtKB-SubCell"/>
</dbReference>
<evidence type="ECO:0000313" key="7">
    <source>
        <dbReference type="Proteomes" id="UP000366872"/>
    </source>
</evidence>
<dbReference type="InterPro" id="IPR000032">
    <property type="entry name" value="HPr-like"/>
</dbReference>
<evidence type="ECO:0000259" key="5">
    <source>
        <dbReference type="PROSITE" id="PS51350"/>
    </source>
</evidence>
<dbReference type="PRINTS" id="PR00107">
    <property type="entry name" value="PHOSPHOCPHPR"/>
</dbReference>
<dbReference type="CDD" id="cd00367">
    <property type="entry name" value="PTS-HPr_like"/>
    <property type="match status" value="1"/>
</dbReference>
<protein>
    <submittedName>
        <fullName evidence="6">Phosphocarrier protein HPr</fullName>
    </submittedName>
</protein>
<accession>A0A6C2U2E6</accession>
<gene>
    <name evidence="6" type="primary">ptsH_2</name>
    <name evidence="6" type="ORF">PDESU_02717</name>
</gene>
<organism evidence="6 7">
    <name type="scientific">Pontiella desulfatans</name>
    <dbReference type="NCBI Taxonomy" id="2750659"/>
    <lineage>
        <taxon>Bacteria</taxon>
        <taxon>Pseudomonadati</taxon>
        <taxon>Kiritimatiellota</taxon>
        <taxon>Kiritimatiellia</taxon>
        <taxon>Kiritimatiellales</taxon>
        <taxon>Pontiellaceae</taxon>
        <taxon>Pontiella</taxon>
    </lineage>
</organism>
<dbReference type="NCBIfam" id="TIGR01003">
    <property type="entry name" value="PTS_HPr_family"/>
    <property type="match status" value="1"/>
</dbReference>
<dbReference type="GO" id="GO:0009401">
    <property type="term" value="P:phosphoenolpyruvate-dependent sugar phosphotransferase system"/>
    <property type="evidence" value="ECO:0007669"/>
    <property type="project" value="UniProtKB-KW"/>
</dbReference>
<dbReference type="Proteomes" id="UP000366872">
    <property type="component" value="Unassembled WGS sequence"/>
</dbReference>
<dbReference type="InterPro" id="IPR035895">
    <property type="entry name" value="HPr-like_sf"/>
</dbReference>
<dbReference type="Pfam" id="PF00381">
    <property type="entry name" value="PTS-HPr"/>
    <property type="match status" value="1"/>
</dbReference>
<dbReference type="InterPro" id="IPR050399">
    <property type="entry name" value="HPr"/>
</dbReference>
<evidence type="ECO:0000256" key="1">
    <source>
        <dbReference type="ARBA" id="ARBA00004496"/>
    </source>
</evidence>
<dbReference type="PANTHER" id="PTHR33705">
    <property type="entry name" value="PHOSPHOCARRIER PROTEIN HPR"/>
    <property type="match status" value="1"/>
</dbReference>
<dbReference type="PROSITE" id="PS51350">
    <property type="entry name" value="PTS_HPR_DOM"/>
    <property type="match status" value="1"/>
</dbReference>
<dbReference type="PANTHER" id="PTHR33705:SF2">
    <property type="entry name" value="PHOSPHOCARRIER PROTEIN NPR"/>
    <property type="match status" value="1"/>
</dbReference>
<evidence type="ECO:0000256" key="3">
    <source>
        <dbReference type="ARBA" id="ARBA00022490"/>
    </source>
</evidence>
<comment type="subcellular location">
    <subcellularLocation>
        <location evidence="1">Cytoplasm</location>
    </subcellularLocation>
</comment>
<keyword evidence="4" id="KW-0598">Phosphotransferase system</keyword>
<evidence type="ECO:0000313" key="6">
    <source>
        <dbReference type="EMBL" id="VGO14158.1"/>
    </source>
</evidence>
<dbReference type="PROSITE" id="PS00369">
    <property type="entry name" value="PTS_HPR_HIS"/>
    <property type="match status" value="1"/>
</dbReference>
<sequence length="92" mass="10051">MGEETLVKKFKVLNAYGIHARPAALLVKAAGKFECDIFIEKDGNKVSCKSIIGLMTIEGFPGSTMQVTASGEDAQDAMDAIEELFVNKFYEE</sequence>
<dbReference type="InterPro" id="IPR001020">
    <property type="entry name" value="PTS_HPr_His_P_site"/>
</dbReference>
<dbReference type="RefSeq" id="WP_136079661.1">
    <property type="nucleotide sequence ID" value="NZ_CAAHFG010000001.1"/>
</dbReference>
<comment type="similarity">
    <text evidence="2">Belongs to the HPr family.</text>
</comment>
<evidence type="ECO:0000256" key="4">
    <source>
        <dbReference type="ARBA" id="ARBA00022683"/>
    </source>
</evidence>
<dbReference type="AlphaFoldDB" id="A0A6C2U2E6"/>
<name>A0A6C2U2E6_PONDE</name>
<proteinExistence type="inferred from homology"/>